<accession>A0ABT7SEF7</accession>
<organism evidence="10 11">
    <name type="scientific">Cellulomonas alba</name>
    <dbReference type="NCBI Taxonomy" id="3053467"/>
    <lineage>
        <taxon>Bacteria</taxon>
        <taxon>Bacillati</taxon>
        <taxon>Actinomycetota</taxon>
        <taxon>Actinomycetes</taxon>
        <taxon>Micrococcales</taxon>
        <taxon>Cellulomonadaceae</taxon>
        <taxon>Cellulomonas</taxon>
    </lineage>
</organism>
<evidence type="ECO:0000256" key="6">
    <source>
        <dbReference type="ARBA" id="ARBA00023136"/>
    </source>
</evidence>
<dbReference type="EMBL" id="JAUCGQ010000001">
    <property type="protein sequence ID" value="MDM7854576.1"/>
    <property type="molecule type" value="Genomic_DNA"/>
</dbReference>
<keyword evidence="4 8" id="KW-1133">Transmembrane helix</keyword>
<comment type="subcellular location">
    <subcellularLocation>
        <location evidence="1">Membrane</location>
        <topology evidence="1">Multi-pass membrane protein</topology>
    </subcellularLocation>
</comment>
<evidence type="ECO:0000256" key="1">
    <source>
        <dbReference type="ARBA" id="ARBA00004141"/>
    </source>
</evidence>
<dbReference type="Gene3D" id="1.20.5.110">
    <property type="match status" value="1"/>
</dbReference>
<keyword evidence="6 8" id="KW-0472">Membrane</keyword>
<dbReference type="Proteomes" id="UP001529338">
    <property type="component" value="Unassembled WGS sequence"/>
</dbReference>
<evidence type="ECO:0000313" key="10">
    <source>
        <dbReference type="EMBL" id="MDM7854576.1"/>
    </source>
</evidence>
<feature type="transmembrane region" description="Helical" evidence="8">
    <location>
        <begin position="176"/>
        <end position="201"/>
    </location>
</feature>
<comment type="caution">
    <text evidence="10">The sequence shown here is derived from an EMBL/GenBank/DDBJ whole genome shotgun (WGS) entry which is preliminary data.</text>
</comment>
<evidence type="ECO:0000313" key="11">
    <source>
        <dbReference type="Proteomes" id="UP001529338"/>
    </source>
</evidence>
<dbReference type="SUPFAM" id="SSF81324">
    <property type="entry name" value="Voltage-gated potassium channels"/>
    <property type="match status" value="1"/>
</dbReference>
<dbReference type="Gene3D" id="1.10.287.70">
    <property type="match status" value="1"/>
</dbReference>
<gene>
    <name evidence="10" type="ORF">QRT04_06500</name>
</gene>
<evidence type="ECO:0000256" key="2">
    <source>
        <dbReference type="ARBA" id="ARBA00022448"/>
    </source>
</evidence>
<dbReference type="PANTHER" id="PTHR11537">
    <property type="entry name" value="VOLTAGE-GATED POTASSIUM CHANNEL"/>
    <property type="match status" value="1"/>
</dbReference>
<dbReference type="RefSeq" id="WP_289454349.1">
    <property type="nucleotide sequence ID" value="NZ_JAUCGQ010000001.1"/>
</dbReference>
<evidence type="ECO:0000259" key="9">
    <source>
        <dbReference type="Pfam" id="PF07885"/>
    </source>
</evidence>
<keyword evidence="2" id="KW-0813">Transport</keyword>
<keyword evidence="3 8" id="KW-0812">Transmembrane</keyword>
<evidence type="ECO:0000256" key="4">
    <source>
        <dbReference type="ARBA" id="ARBA00022989"/>
    </source>
</evidence>
<feature type="transmembrane region" description="Helical" evidence="8">
    <location>
        <begin position="114"/>
        <end position="133"/>
    </location>
</feature>
<evidence type="ECO:0000256" key="8">
    <source>
        <dbReference type="SAM" id="Phobius"/>
    </source>
</evidence>
<keyword evidence="5" id="KW-0406">Ion transport</keyword>
<keyword evidence="7" id="KW-0407">Ion channel</keyword>
<protein>
    <submittedName>
        <fullName evidence="10">Ion channel</fullName>
    </submittedName>
</protein>
<reference evidence="10 11" key="1">
    <citation type="submission" date="2023-06" db="EMBL/GenBank/DDBJ databases">
        <title>Cellulomonas sp. MW4 Whole genome sequence.</title>
        <authorList>
            <person name="Park S."/>
        </authorList>
    </citation>
    <scope>NUCLEOTIDE SEQUENCE [LARGE SCALE GENOMIC DNA]</scope>
    <source>
        <strain evidence="10 11">MW4</strain>
    </source>
</reference>
<feature type="transmembrane region" description="Helical" evidence="8">
    <location>
        <begin position="13"/>
        <end position="31"/>
    </location>
</feature>
<feature type="transmembrane region" description="Helical" evidence="8">
    <location>
        <begin position="38"/>
        <end position="59"/>
    </location>
</feature>
<evidence type="ECO:0000256" key="3">
    <source>
        <dbReference type="ARBA" id="ARBA00022692"/>
    </source>
</evidence>
<dbReference type="Pfam" id="PF07885">
    <property type="entry name" value="Ion_trans_2"/>
    <property type="match status" value="1"/>
</dbReference>
<proteinExistence type="predicted"/>
<feature type="domain" description="Potassium channel" evidence="9">
    <location>
        <begin position="125"/>
        <end position="201"/>
    </location>
</feature>
<dbReference type="InterPro" id="IPR013099">
    <property type="entry name" value="K_chnl_dom"/>
</dbReference>
<dbReference type="InterPro" id="IPR028325">
    <property type="entry name" value="VG_K_chnl"/>
</dbReference>
<evidence type="ECO:0000256" key="7">
    <source>
        <dbReference type="ARBA" id="ARBA00023303"/>
    </source>
</evidence>
<name>A0ABT7SEF7_9CELL</name>
<evidence type="ECO:0000256" key="5">
    <source>
        <dbReference type="ARBA" id="ARBA00023065"/>
    </source>
</evidence>
<keyword evidence="11" id="KW-1185">Reference proteome</keyword>
<sequence length="247" mass="26591">MSRVERWEHAVEWPLVVAAFAFLTAYAIPIVDPEVDPAVRDVCTTVLTVTWIAFALDYAVRLVLSDRRWAFVRSNVLDLAVIALPVLRPLRLLRLIALVAVLNRAGANSLRGRVVTYVIGATTLLVVCGALAVTEAERGHPGATIEDVGDGLWWAATTITTVGYGDRYPVTTTGRFVAAALMISGIALLGVVTATLASWLVERVTEAGEQERAATHAQVSALHDEVLLLRAELAALRTSGRTDDDPA</sequence>
<dbReference type="PANTHER" id="PTHR11537:SF254">
    <property type="entry name" value="POTASSIUM VOLTAGE-GATED CHANNEL PROTEIN SHAB"/>
    <property type="match status" value="1"/>
</dbReference>